<keyword evidence="2" id="KW-0217">Developmental protein</keyword>
<evidence type="ECO:0000256" key="8">
    <source>
        <dbReference type="SAM" id="MobiDB-lite"/>
    </source>
</evidence>
<evidence type="ECO:0000313" key="11">
    <source>
        <dbReference type="Proteomes" id="UP000186922"/>
    </source>
</evidence>
<organism evidence="10 11">
    <name type="scientific">Ramazzottius varieornatus</name>
    <name type="common">Water bear</name>
    <name type="synonym">Tardigrade</name>
    <dbReference type="NCBI Taxonomy" id="947166"/>
    <lineage>
        <taxon>Eukaryota</taxon>
        <taxon>Metazoa</taxon>
        <taxon>Ecdysozoa</taxon>
        <taxon>Tardigrada</taxon>
        <taxon>Eutardigrada</taxon>
        <taxon>Parachela</taxon>
        <taxon>Hypsibioidea</taxon>
        <taxon>Ramazzottiidae</taxon>
        <taxon>Ramazzottius</taxon>
    </lineage>
</organism>
<feature type="compositionally biased region" description="Polar residues" evidence="8">
    <location>
        <begin position="34"/>
        <end position="56"/>
    </location>
</feature>
<evidence type="ECO:0000259" key="9">
    <source>
        <dbReference type="PROSITE" id="PS50071"/>
    </source>
</evidence>
<dbReference type="GO" id="GO:0000981">
    <property type="term" value="F:DNA-binding transcription factor activity, RNA polymerase II-specific"/>
    <property type="evidence" value="ECO:0007669"/>
    <property type="project" value="InterPro"/>
</dbReference>
<dbReference type="PANTHER" id="PTHR24329">
    <property type="entry name" value="HOMEOBOX PROTEIN ARISTALESS"/>
    <property type="match status" value="1"/>
</dbReference>
<dbReference type="OrthoDB" id="6159439at2759"/>
<dbReference type="SMART" id="SM00389">
    <property type="entry name" value="HOX"/>
    <property type="match status" value="1"/>
</dbReference>
<dbReference type="Pfam" id="PF00046">
    <property type="entry name" value="Homeodomain"/>
    <property type="match status" value="1"/>
</dbReference>
<dbReference type="STRING" id="947166.A0A1D1VA65"/>
<feature type="region of interest" description="Disordered" evidence="8">
    <location>
        <begin position="1"/>
        <end position="77"/>
    </location>
</feature>
<evidence type="ECO:0000313" key="10">
    <source>
        <dbReference type="EMBL" id="GAU96597.1"/>
    </source>
</evidence>
<dbReference type="CDD" id="cd00086">
    <property type="entry name" value="homeodomain"/>
    <property type="match status" value="1"/>
</dbReference>
<dbReference type="SUPFAM" id="SSF46689">
    <property type="entry name" value="Homeodomain-like"/>
    <property type="match status" value="1"/>
</dbReference>
<dbReference type="EMBL" id="BDGG01000003">
    <property type="protein sequence ID" value="GAU96597.1"/>
    <property type="molecule type" value="Genomic_DNA"/>
</dbReference>
<gene>
    <name evidence="10" type="primary">RvY_08025-1</name>
    <name evidence="10" type="synonym">RvY_08025.1</name>
    <name evidence="10" type="ORF">RvY_08025</name>
</gene>
<proteinExistence type="predicted"/>
<evidence type="ECO:0000256" key="3">
    <source>
        <dbReference type="ARBA" id="ARBA00023125"/>
    </source>
</evidence>
<feature type="domain" description="Homeobox" evidence="9">
    <location>
        <begin position="71"/>
        <end position="131"/>
    </location>
</feature>
<keyword evidence="3 6" id="KW-0238">DNA-binding</keyword>
<dbReference type="GO" id="GO:0000977">
    <property type="term" value="F:RNA polymerase II transcription regulatory region sequence-specific DNA binding"/>
    <property type="evidence" value="ECO:0007669"/>
    <property type="project" value="TreeGrafter"/>
</dbReference>
<dbReference type="InterPro" id="IPR050649">
    <property type="entry name" value="Paired_Homeobox_TFs"/>
</dbReference>
<evidence type="ECO:0000256" key="1">
    <source>
        <dbReference type="ARBA" id="ARBA00004123"/>
    </source>
</evidence>
<keyword evidence="5 6" id="KW-0539">Nucleus</keyword>
<feature type="region of interest" description="Disordered" evidence="8">
    <location>
        <begin position="129"/>
        <end position="148"/>
    </location>
</feature>
<name>A0A1D1VA65_RAMVA</name>
<dbReference type="Proteomes" id="UP000186922">
    <property type="component" value="Unassembled WGS sequence"/>
</dbReference>
<evidence type="ECO:0000256" key="6">
    <source>
        <dbReference type="PROSITE-ProRule" id="PRU00108"/>
    </source>
</evidence>
<dbReference type="InterPro" id="IPR017970">
    <property type="entry name" value="Homeobox_CS"/>
</dbReference>
<dbReference type="PROSITE" id="PS50071">
    <property type="entry name" value="HOMEOBOX_2"/>
    <property type="match status" value="1"/>
</dbReference>
<dbReference type="FunFam" id="1.10.10.60:FF:000066">
    <property type="entry name" value="Paired mesoderm homeobox protein 1"/>
    <property type="match status" value="1"/>
</dbReference>
<comment type="caution">
    <text evidence="10">The sequence shown here is derived from an EMBL/GenBank/DDBJ whole genome shotgun (WGS) entry which is preliminary data.</text>
</comment>
<protein>
    <recommendedName>
        <fullName evidence="9">Homeobox domain-containing protein</fullName>
    </recommendedName>
</protein>
<dbReference type="InterPro" id="IPR009057">
    <property type="entry name" value="Homeodomain-like_sf"/>
</dbReference>
<reference evidence="10 11" key="1">
    <citation type="journal article" date="2016" name="Nat. Commun.">
        <title>Extremotolerant tardigrade genome and improved radiotolerance of human cultured cells by tardigrade-unique protein.</title>
        <authorList>
            <person name="Hashimoto T."/>
            <person name="Horikawa D.D."/>
            <person name="Saito Y."/>
            <person name="Kuwahara H."/>
            <person name="Kozuka-Hata H."/>
            <person name="Shin-I T."/>
            <person name="Minakuchi Y."/>
            <person name="Ohishi K."/>
            <person name="Motoyama A."/>
            <person name="Aizu T."/>
            <person name="Enomoto A."/>
            <person name="Kondo K."/>
            <person name="Tanaka S."/>
            <person name="Hara Y."/>
            <person name="Koshikawa S."/>
            <person name="Sagara H."/>
            <person name="Miura T."/>
            <person name="Yokobori S."/>
            <person name="Miyagawa K."/>
            <person name="Suzuki Y."/>
            <person name="Kubo T."/>
            <person name="Oyama M."/>
            <person name="Kohara Y."/>
            <person name="Fujiyama A."/>
            <person name="Arakawa K."/>
            <person name="Katayama T."/>
            <person name="Toyoda A."/>
            <person name="Kunieda T."/>
        </authorList>
    </citation>
    <scope>NUCLEOTIDE SEQUENCE [LARGE SCALE GENOMIC DNA]</scope>
    <source>
        <strain evidence="10 11">YOKOZUNA-1</strain>
    </source>
</reference>
<keyword evidence="4 6" id="KW-0371">Homeobox</keyword>
<feature type="DNA-binding region" description="Homeobox" evidence="6">
    <location>
        <begin position="73"/>
        <end position="132"/>
    </location>
</feature>
<evidence type="ECO:0000256" key="4">
    <source>
        <dbReference type="ARBA" id="ARBA00023155"/>
    </source>
</evidence>
<evidence type="ECO:0000256" key="2">
    <source>
        <dbReference type="ARBA" id="ARBA00022473"/>
    </source>
</evidence>
<evidence type="ECO:0000256" key="5">
    <source>
        <dbReference type="ARBA" id="ARBA00023242"/>
    </source>
</evidence>
<keyword evidence="11" id="KW-1185">Reference proteome</keyword>
<dbReference type="Gene3D" id="1.10.10.60">
    <property type="entry name" value="Homeodomain-like"/>
    <property type="match status" value="1"/>
</dbReference>
<dbReference type="PANTHER" id="PTHR24329:SF543">
    <property type="entry name" value="FI01017P-RELATED"/>
    <property type="match status" value="1"/>
</dbReference>
<evidence type="ECO:0000256" key="7">
    <source>
        <dbReference type="RuleBase" id="RU000682"/>
    </source>
</evidence>
<dbReference type="AlphaFoldDB" id="A0A1D1VA65"/>
<comment type="subcellular location">
    <subcellularLocation>
        <location evidence="1 6 7">Nucleus</location>
    </subcellularLocation>
</comment>
<dbReference type="PROSITE" id="PS00027">
    <property type="entry name" value="HOMEOBOX_1"/>
    <property type="match status" value="1"/>
</dbReference>
<accession>A0A1D1VA65</accession>
<dbReference type="GO" id="GO:0005634">
    <property type="term" value="C:nucleus"/>
    <property type="evidence" value="ECO:0007669"/>
    <property type="project" value="UniProtKB-SubCell"/>
</dbReference>
<sequence length="232" mass="26847">MAAKRKYPAERRNDADLCVSTGASDRLNIPADWTNPQERQPQHSQHGVEYDQSQGPHDQPPKKNEGIVSKKQQRRNRTTFTTAQLNALEKVFEKTHYPDAFAREDIAKKVNLTEARVQVWFQNRRAKFRRNEKTSNSSQNTFAPEIETPESFDLDSRSHFFNEHAPSRRPRSTEYEHPAAATANHFLGTSASFHSQNLNVQQHRMPIPAHATVDSYLNQQWRTNASHLPMFW</sequence>
<dbReference type="InterPro" id="IPR001356">
    <property type="entry name" value="HD"/>
</dbReference>